<dbReference type="EMBL" id="JAGKSQ010000005">
    <property type="protein sequence ID" value="MBP3952038.1"/>
    <property type="molecule type" value="Genomic_DNA"/>
</dbReference>
<dbReference type="NCBIfam" id="TIGR03825">
    <property type="entry name" value="FliH_bacil"/>
    <property type="match status" value="1"/>
</dbReference>
<dbReference type="GO" id="GO:0005829">
    <property type="term" value="C:cytosol"/>
    <property type="evidence" value="ECO:0007669"/>
    <property type="project" value="TreeGrafter"/>
</dbReference>
<evidence type="ECO:0000313" key="10">
    <source>
        <dbReference type="EMBL" id="MBP3952038.1"/>
    </source>
</evidence>
<dbReference type="PANTHER" id="PTHR34982:SF1">
    <property type="entry name" value="FLAGELLAR ASSEMBLY PROTEIN FLIH"/>
    <property type="match status" value="1"/>
</dbReference>
<accession>A0A940WX34</accession>
<dbReference type="InterPro" id="IPR051472">
    <property type="entry name" value="T3SS_Stator/FliH"/>
</dbReference>
<dbReference type="GO" id="GO:0015031">
    <property type="term" value="P:protein transport"/>
    <property type="evidence" value="ECO:0007669"/>
    <property type="project" value="UniProtKB-KW"/>
</dbReference>
<dbReference type="Proteomes" id="UP000678228">
    <property type="component" value="Unassembled WGS sequence"/>
</dbReference>
<dbReference type="PANTHER" id="PTHR34982">
    <property type="entry name" value="YOP PROTEINS TRANSLOCATION PROTEIN L"/>
    <property type="match status" value="1"/>
</dbReference>
<sequence length="267" mass="30711">MSKVIKSFDAYQAKTDLKTITIRNLADELENRRLSEAIQEDGISEVLSESQVQKQLETALESAQAEADRIIESAKMEAEQIRQQIELDLSDAEILKQKYYEEAKQQGYEDGYSNGQMEGLESYNSLIEQGKQIVKQSEEQFNQSVEDAEPVVLELSVELAKKILGTMLIENDDNWHSLLKQVMNEFREHENVKLYVHPDWFDTTIKQKEELEQLLSHTEHLFIYPDSGLMRNGCVIESKHGRIDASLDSQLSELRTQLLEKLKEDSA</sequence>
<evidence type="ECO:0000256" key="8">
    <source>
        <dbReference type="SAM" id="Coils"/>
    </source>
</evidence>
<keyword evidence="4" id="KW-1005">Bacterial flagellum biogenesis</keyword>
<keyword evidence="10" id="KW-0969">Cilium</keyword>
<evidence type="ECO:0000256" key="7">
    <source>
        <dbReference type="NCBIfam" id="TIGR03825"/>
    </source>
</evidence>
<keyword evidence="8" id="KW-0175">Coiled coil</keyword>
<evidence type="ECO:0000313" key="11">
    <source>
        <dbReference type="Proteomes" id="UP000678228"/>
    </source>
</evidence>
<keyword evidence="5" id="KW-0653">Protein transport</keyword>
<keyword evidence="10" id="KW-0966">Cell projection</keyword>
<feature type="domain" description="Flagellar assembly protein FliH/Type III secretion system HrpE" evidence="9">
    <location>
        <begin position="127"/>
        <end position="253"/>
    </location>
</feature>
<dbReference type="RefSeq" id="WP_210597740.1">
    <property type="nucleotide sequence ID" value="NZ_JAGKSQ010000005.1"/>
</dbReference>
<feature type="coiled-coil region" evidence="8">
    <location>
        <begin position="53"/>
        <end position="140"/>
    </location>
</feature>
<evidence type="ECO:0000256" key="6">
    <source>
        <dbReference type="ARBA" id="ARBA00023225"/>
    </source>
</evidence>
<comment type="similarity">
    <text evidence="2">Belongs to the FliH family.</text>
</comment>
<protein>
    <recommendedName>
        <fullName evidence="7">Flagellar assembly protein FliH</fullName>
    </recommendedName>
</protein>
<evidence type="ECO:0000256" key="5">
    <source>
        <dbReference type="ARBA" id="ARBA00022927"/>
    </source>
</evidence>
<evidence type="ECO:0000259" key="9">
    <source>
        <dbReference type="Pfam" id="PF02108"/>
    </source>
</evidence>
<proteinExistence type="inferred from homology"/>
<evidence type="ECO:0000256" key="4">
    <source>
        <dbReference type="ARBA" id="ARBA00022795"/>
    </source>
</evidence>
<dbReference type="Pfam" id="PF02108">
    <property type="entry name" value="FliH"/>
    <property type="match status" value="1"/>
</dbReference>
<evidence type="ECO:0000256" key="2">
    <source>
        <dbReference type="ARBA" id="ARBA00006602"/>
    </source>
</evidence>
<organism evidence="10 11">
    <name type="scientific">Halalkalibacter suaedae</name>
    <dbReference type="NCBI Taxonomy" id="2822140"/>
    <lineage>
        <taxon>Bacteria</taxon>
        <taxon>Bacillati</taxon>
        <taxon>Bacillota</taxon>
        <taxon>Bacilli</taxon>
        <taxon>Bacillales</taxon>
        <taxon>Bacillaceae</taxon>
        <taxon>Halalkalibacter</taxon>
    </lineage>
</organism>
<evidence type="ECO:0000256" key="3">
    <source>
        <dbReference type="ARBA" id="ARBA00022448"/>
    </source>
</evidence>
<dbReference type="AlphaFoldDB" id="A0A940WX34"/>
<keyword evidence="6" id="KW-1006">Bacterial flagellum protein export</keyword>
<comment type="function">
    <text evidence="1">Needed for flagellar regrowth and assembly.</text>
</comment>
<keyword evidence="10" id="KW-0282">Flagellum</keyword>
<keyword evidence="11" id="KW-1185">Reference proteome</keyword>
<reference evidence="10" key="1">
    <citation type="submission" date="2021-03" db="EMBL/GenBank/DDBJ databases">
        <title>Bacillus suaedae sp. nov., isolated from Suaeda aralocaspica.</title>
        <authorList>
            <person name="Lei R.F.R."/>
        </authorList>
    </citation>
    <scope>NUCLEOTIDE SEQUENCE</scope>
    <source>
        <strain evidence="10">YZJH907-2</strain>
    </source>
</reference>
<evidence type="ECO:0000256" key="1">
    <source>
        <dbReference type="ARBA" id="ARBA00003041"/>
    </source>
</evidence>
<dbReference type="GO" id="GO:0044781">
    <property type="term" value="P:bacterial-type flagellum organization"/>
    <property type="evidence" value="ECO:0007669"/>
    <property type="project" value="UniProtKB-KW"/>
</dbReference>
<comment type="caution">
    <text evidence="10">The sequence shown here is derived from an EMBL/GenBank/DDBJ whole genome shotgun (WGS) entry which is preliminary data.</text>
</comment>
<dbReference type="InterPro" id="IPR018035">
    <property type="entry name" value="Flagellar_FliH/T3SS_HrpE"/>
</dbReference>
<keyword evidence="3" id="KW-0813">Transport</keyword>
<dbReference type="SUPFAM" id="SSF160527">
    <property type="entry name" value="V-type ATPase subunit E-like"/>
    <property type="match status" value="1"/>
</dbReference>
<dbReference type="InterPro" id="IPR022524">
    <property type="entry name" value="FliH_Bacilli"/>
</dbReference>
<name>A0A940WX34_9BACI</name>
<gene>
    <name evidence="10" type="primary">fliH</name>
    <name evidence="10" type="ORF">J7W16_12935</name>
</gene>